<sequence length="74" mass="8557">MDSKVVMQAIQRHEYPRVYWGHVARNWGNMLAKLSNVSVSWLRRAGNCVAHNLARWASCEPNKHWISTVPEQAI</sequence>
<reference evidence="2 3" key="1">
    <citation type="journal article" date="2018" name="Front. Plant Sci.">
        <title>Red Clover (Trifolium pratense) and Zigzag Clover (T. medium) - A Picture of Genomic Similarities and Differences.</title>
        <authorList>
            <person name="Dluhosova J."/>
            <person name="Istvanek J."/>
            <person name="Nedelnik J."/>
            <person name="Repkova J."/>
        </authorList>
    </citation>
    <scope>NUCLEOTIDE SEQUENCE [LARGE SCALE GENOMIC DNA]</scope>
    <source>
        <strain evidence="3">cv. 10/8</strain>
        <tissue evidence="2">Leaf</tissue>
    </source>
</reference>
<evidence type="ECO:0000259" key="1">
    <source>
        <dbReference type="Pfam" id="PF13456"/>
    </source>
</evidence>
<dbReference type="GO" id="GO:0004523">
    <property type="term" value="F:RNA-DNA hybrid ribonuclease activity"/>
    <property type="evidence" value="ECO:0007669"/>
    <property type="project" value="InterPro"/>
</dbReference>
<name>A0A392TS62_9FABA</name>
<accession>A0A392TS62</accession>
<dbReference type="Proteomes" id="UP000265520">
    <property type="component" value="Unassembled WGS sequence"/>
</dbReference>
<comment type="caution">
    <text evidence="2">The sequence shown here is derived from an EMBL/GenBank/DDBJ whole genome shotgun (WGS) entry which is preliminary data.</text>
</comment>
<dbReference type="Pfam" id="PF13456">
    <property type="entry name" value="RVT_3"/>
    <property type="match status" value="1"/>
</dbReference>
<dbReference type="InterPro" id="IPR002156">
    <property type="entry name" value="RNaseH_domain"/>
</dbReference>
<feature type="non-terminal residue" evidence="2">
    <location>
        <position position="74"/>
    </location>
</feature>
<proteinExistence type="predicted"/>
<keyword evidence="3" id="KW-1185">Reference proteome</keyword>
<dbReference type="AlphaFoldDB" id="A0A392TS62"/>
<organism evidence="2 3">
    <name type="scientific">Trifolium medium</name>
    <dbReference type="NCBI Taxonomy" id="97028"/>
    <lineage>
        <taxon>Eukaryota</taxon>
        <taxon>Viridiplantae</taxon>
        <taxon>Streptophyta</taxon>
        <taxon>Embryophyta</taxon>
        <taxon>Tracheophyta</taxon>
        <taxon>Spermatophyta</taxon>
        <taxon>Magnoliopsida</taxon>
        <taxon>eudicotyledons</taxon>
        <taxon>Gunneridae</taxon>
        <taxon>Pentapetalae</taxon>
        <taxon>rosids</taxon>
        <taxon>fabids</taxon>
        <taxon>Fabales</taxon>
        <taxon>Fabaceae</taxon>
        <taxon>Papilionoideae</taxon>
        <taxon>50 kb inversion clade</taxon>
        <taxon>NPAAA clade</taxon>
        <taxon>Hologalegina</taxon>
        <taxon>IRL clade</taxon>
        <taxon>Trifolieae</taxon>
        <taxon>Trifolium</taxon>
    </lineage>
</organism>
<protein>
    <recommendedName>
        <fullName evidence="1">RNase H type-1 domain-containing protein</fullName>
    </recommendedName>
</protein>
<evidence type="ECO:0000313" key="3">
    <source>
        <dbReference type="Proteomes" id="UP000265520"/>
    </source>
</evidence>
<dbReference type="EMBL" id="LXQA010634481">
    <property type="protein sequence ID" value="MCI63297.1"/>
    <property type="molecule type" value="Genomic_DNA"/>
</dbReference>
<feature type="domain" description="RNase H type-1" evidence="1">
    <location>
        <begin position="2"/>
        <end position="57"/>
    </location>
</feature>
<evidence type="ECO:0000313" key="2">
    <source>
        <dbReference type="EMBL" id="MCI63297.1"/>
    </source>
</evidence>
<dbReference type="GO" id="GO:0003676">
    <property type="term" value="F:nucleic acid binding"/>
    <property type="evidence" value="ECO:0007669"/>
    <property type="project" value="InterPro"/>
</dbReference>